<feature type="transmembrane region" description="Helical" evidence="1">
    <location>
        <begin position="166"/>
        <end position="188"/>
    </location>
</feature>
<name>A0A4Q9PVX1_9APHY</name>
<feature type="transmembrane region" description="Helical" evidence="1">
    <location>
        <begin position="208"/>
        <end position="227"/>
    </location>
</feature>
<feature type="transmembrane region" description="Helical" evidence="1">
    <location>
        <begin position="14"/>
        <end position="33"/>
    </location>
</feature>
<evidence type="ECO:0000313" key="3">
    <source>
        <dbReference type="Proteomes" id="UP000292082"/>
    </source>
</evidence>
<reference evidence="2 3" key="1">
    <citation type="submission" date="2019-01" db="EMBL/GenBank/DDBJ databases">
        <title>Draft genome sequences of three monokaryotic isolates of the white-rot basidiomycete fungus Dichomitus squalens.</title>
        <authorList>
            <consortium name="DOE Joint Genome Institute"/>
            <person name="Lopez S.C."/>
            <person name="Andreopoulos B."/>
            <person name="Pangilinan J."/>
            <person name="Lipzen A."/>
            <person name="Riley R."/>
            <person name="Ahrendt S."/>
            <person name="Ng V."/>
            <person name="Barry K."/>
            <person name="Daum C."/>
            <person name="Grigoriev I.V."/>
            <person name="Hilden K.S."/>
            <person name="Makela M.R."/>
            <person name="de Vries R.P."/>
        </authorList>
    </citation>
    <scope>NUCLEOTIDE SEQUENCE [LARGE SCALE GENOMIC DNA]</scope>
    <source>
        <strain evidence="2 3">CBS 464.89</strain>
    </source>
</reference>
<dbReference type="AlphaFoldDB" id="A0A4Q9PVX1"/>
<sequence>MVDWTSQQELTRDGAANINVVFASFGLYIWEVFQTSDFEWSILQGKRKVKWQWGMRCLPFFIARYILVLSIASLMASFTVKHAINCHSLYIFICVAGNLSIICASVVLMLRTIAVWERKLPIVVALGTLCLAHTALLVRGMLTVSAQYDAVQQMCVATALSHTNRVFLGVTFWSTLGFNLVITVLHVAGLMKSDEGSSVWELLFREGVVYYLIAFTFNALPAIFSIVNLNTTMDLITTVPVTVMTVISATRTVTRLPDMDDDDIYVHSATQLASPRVPNAAYRFTQNKTVRYPARPEVHVTTDQIVMEDFAASPTSAMTDKPQSLTGDDKSSFNALVTPTKCLFTTACAASLCVRRDDDRTRALPPSPHLTGSFLE</sequence>
<keyword evidence="1" id="KW-0812">Transmembrane</keyword>
<dbReference type="Proteomes" id="UP000292082">
    <property type="component" value="Unassembled WGS sequence"/>
</dbReference>
<keyword evidence="1" id="KW-0472">Membrane</keyword>
<feature type="transmembrane region" description="Helical" evidence="1">
    <location>
        <begin position="53"/>
        <end position="76"/>
    </location>
</feature>
<evidence type="ECO:0008006" key="4">
    <source>
        <dbReference type="Google" id="ProtNLM"/>
    </source>
</evidence>
<accession>A0A4Q9PVX1</accession>
<organism evidence="2 3">
    <name type="scientific">Dichomitus squalens</name>
    <dbReference type="NCBI Taxonomy" id="114155"/>
    <lineage>
        <taxon>Eukaryota</taxon>
        <taxon>Fungi</taxon>
        <taxon>Dikarya</taxon>
        <taxon>Basidiomycota</taxon>
        <taxon>Agaricomycotina</taxon>
        <taxon>Agaricomycetes</taxon>
        <taxon>Polyporales</taxon>
        <taxon>Polyporaceae</taxon>
        <taxon>Dichomitus</taxon>
    </lineage>
</organism>
<feature type="transmembrane region" description="Helical" evidence="1">
    <location>
        <begin position="122"/>
        <end position="146"/>
    </location>
</feature>
<feature type="transmembrane region" description="Helical" evidence="1">
    <location>
        <begin position="88"/>
        <end position="110"/>
    </location>
</feature>
<evidence type="ECO:0000313" key="2">
    <source>
        <dbReference type="EMBL" id="TBU58773.1"/>
    </source>
</evidence>
<gene>
    <name evidence="2" type="ORF">BD310DRAFT_1038967</name>
</gene>
<protein>
    <recommendedName>
        <fullName evidence="4">Transmembrane protein</fullName>
    </recommendedName>
</protein>
<evidence type="ECO:0000256" key="1">
    <source>
        <dbReference type="SAM" id="Phobius"/>
    </source>
</evidence>
<keyword evidence="1" id="KW-1133">Transmembrane helix</keyword>
<proteinExistence type="predicted"/>
<keyword evidence="3" id="KW-1185">Reference proteome</keyword>
<dbReference type="EMBL" id="ML145121">
    <property type="protein sequence ID" value="TBU58773.1"/>
    <property type="molecule type" value="Genomic_DNA"/>
</dbReference>